<dbReference type="eggNOG" id="COG3279">
    <property type="taxonomic scope" value="Bacteria"/>
</dbReference>
<dbReference type="RefSeq" id="WP_008860341.1">
    <property type="nucleotide sequence ID" value="NZ_JH591189.1"/>
</dbReference>
<dbReference type="PATRIC" id="fig|742743.3.peg.1881"/>
<proteinExistence type="predicted"/>
<dbReference type="GeneID" id="98911698"/>
<name>H1D2K9_9FIRM</name>
<dbReference type="SMART" id="SM00448">
    <property type="entry name" value="REC"/>
    <property type="match status" value="1"/>
</dbReference>
<comment type="caution">
    <text evidence="3">The sequence shown here is derived from an EMBL/GenBank/DDBJ whole genome shotgun (WGS) entry which is preliminary data.</text>
</comment>
<organism evidence="3 4">
    <name type="scientific">Dialister succinatiphilus YIT 11850</name>
    <dbReference type="NCBI Taxonomy" id="742743"/>
    <lineage>
        <taxon>Bacteria</taxon>
        <taxon>Bacillati</taxon>
        <taxon>Bacillota</taxon>
        <taxon>Negativicutes</taxon>
        <taxon>Veillonellales</taxon>
        <taxon>Veillonellaceae</taxon>
        <taxon>Dialister</taxon>
    </lineage>
</organism>
<dbReference type="PANTHER" id="PTHR37299:SF1">
    <property type="entry name" value="STAGE 0 SPORULATION PROTEIN A HOMOLOG"/>
    <property type="match status" value="1"/>
</dbReference>
<dbReference type="AlphaFoldDB" id="H1D2K9"/>
<dbReference type="HOGENOM" id="CLU_000445_14_2_9"/>
<dbReference type="OrthoDB" id="9779387at2"/>
<dbReference type="GO" id="GO:0000156">
    <property type="term" value="F:phosphorelay response regulator activity"/>
    <property type="evidence" value="ECO:0007669"/>
    <property type="project" value="InterPro"/>
</dbReference>
<evidence type="ECO:0000259" key="2">
    <source>
        <dbReference type="PROSITE" id="PS50110"/>
    </source>
</evidence>
<protein>
    <recommendedName>
        <fullName evidence="2">Response regulatory domain-containing protein</fullName>
    </recommendedName>
</protein>
<dbReference type="InterPro" id="IPR007492">
    <property type="entry name" value="LytTR_DNA-bd_dom"/>
</dbReference>
<feature type="domain" description="Response regulatory" evidence="2">
    <location>
        <begin position="3"/>
        <end position="125"/>
    </location>
</feature>
<dbReference type="InterPro" id="IPR001789">
    <property type="entry name" value="Sig_transdc_resp-reg_receiver"/>
</dbReference>
<feature type="modified residue" description="4-aspartylphosphate" evidence="1">
    <location>
        <position position="62"/>
    </location>
</feature>
<dbReference type="SMART" id="SM00850">
    <property type="entry name" value="LytTR"/>
    <property type="match status" value="1"/>
</dbReference>
<dbReference type="Pfam" id="PF00072">
    <property type="entry name" value="Response_reg"/>
    <property type="match status" value="1"/>
</dbReference>
<dbReference type="PANTHER" id="PTHR37299">
    <property type="entry name" value="TRANSCRIPTIONAL REGULATOR-RELATED"/>
    <property type="match status" value="1"/>
</dbReference>
<dbReference type="STRING" id="742743.HMPREF9453_01847"/>
<dbReference type="Gene3D" id="2.40.50.1020">
    <property type="entry name" value="LytTr DNA-binding domain"/>
    <property type="match status" value="1"/>
</dbReference>
<dbReference type="Proteomes" id="UP000003277">
    <property type="component" value="Unassembled WGS sequence"/>
</dbReference>
<dbReference type="GO" id="GO:0003677">
    <property type="term" value="F:DNA binding"/>
    <property type="evidence" value="ECO:0007669"/>
    <property type="project" value="InterPro"/>
</dbReference>
<dbReference type="InterPro" id="IPR011006">
    <property type="entry name" value="CheY-like_superfamily"/>
</dbReference>
<dbReference type="CDD" id="cd17535">
    <property type="entry name" value="REC_NarL-like"/>
    <property type="match status" value="1"/>
</dbReference>
<keyword evidence="1" id="KW-0597">Phosphoprotein</keyword>
<dbReference type="InterPro" id="IPR046947">
    <property type="entry name" value="LytR-like"/>
</dbReference>
<keyword evidence="4" id="KW-1185">Reference proteome</keyword>
<dbReference type="Pfam" id="PF04397">
    <property type="entry name" value="LytTR"/>
    <property type="match status" value="1"/>
</dbReference>
<evidence type="ECO:0000256" key="1">
    <source>
        <dbReference type="PROSITE-ProRule" id="PRU00169"/>
    </source>
</evidence>
<accession>H1D2K9</accession>
<gene>
    <name evidence="3" type="ORF">HMPREF9453_01847</name>
</gene>
<sequence length="244" mass="28199">MIRIALIDDNPSDIDIGKHYVDTYFQNRPDAANMEISISSYMDGPSFLADFRPDDFDLILLDIYMPAMEGMDVAREVRRLDESVKIIFLTTSREHALEGYKVFASGYILKPLASHREELFHALDYALPRGSLKPAVLSARIPGCETLRVPFSHILYMDCSEGRNASIHLIEKNINTTNAFQDLARNLSSDHRFFECYHRLMVNMDYIESMEEDSFLLKGNISVPISRRKKKEVKQHYMQYMLSK</sequence>
<evidence type="ECO:0000313" key="3">
    <source>
        <dbReference type="EMBL" id="EHO62229.1"/>
    </source>
</evidence>
<dbReference type="EMBL" id="ADLT01000061">
    <property type="protein sequence ID" value="EHO62229.1"/>
    <property type="molecule type" value="Genomic_DNA"/>
</dbReference>
<dbReference type="Gene3D" id="3.40.50.2300">
    <property type="match status" value="1"/>
</dbReference>
<dbReference type="PROSITE" id="PS50110">
    <property type="entry name" value="RESPONSE_REGULATORY"/>
    <property type="match status" value="1"/>
</dbReference>
<reference evidence="3 4" key="1">
    <citation type="submission" date="2011-11" db="EMBL/GenBank/DDBJ databases">
        <title>The Genome Sequence of Dialister succinatiphilus YIT 11850.</title>
        <authorList>
            <consortium name="The Broad Institute Genome Sequencing Platform"/>
            <person name="Earl A."/>
            <person name="Ward D."/>
            <person name="Feldgarden M."/>
            <person name="Gevers D."/>
            <person name="Morotomi M."/>
            <person name="Young S.K."/>
            <person name="Zeng Q."/>
            <person name="Gargeya S."/>
            <person name="Fitzgerald M."/>
            <person name="Haas B."/>
            <person name="Abouelleil A."/>
            <person name="Alvarado L."/>
            <person name="Arachchi H.M."/>
            <person name="Berlin A."/>
            <person name="Brown A."/>
            <person name="Chapman S.B."/>
            <person name="Dunbar C."/>
            <person name="Gearin G."/>
            <person name="Goldberg J."/>
            <person name="Griggs A."/>
            <person name="Gujja S."/>
            <person name="Heiman D."/>
            <person name="Howarth C."/>
            <person name="Lui A."/>
            <person name="MacDonald P.J.P."/>
            <person name="Montmayeur A."/>
            <person name="Murphy C."/>
            <person name="Neiman D."/>
            <person name="Pearson M."/>
            <person name="Priest M."/>
            <person name="Roberts A."/>
            <person name="Saif S."/>
            <person name="Shea T."/>
            <person name="Sisk P."/>
            <person name="Stolte C."/>
            <person name="Sykes S."/>
            <person name="Wortman J."/>
            <person name="Nusbaum C."/>
            <person name="Birren B."/>
        </authorList>
    </citation>
    <scope>NUCLEOTIDE SEQUENCE [LARGE SCALE GENOMIC DNA]</scope>
    <source>
        <strain evidence="3 4">YIT 11850</strain>
    </source>
</reference>
<dbReference type="SUPFAM" id="SSF52172">
    <property type="entry name" value="CheY-like"/>
    <property type="match status" value="1"/>
</dbReference>
<dbReference type="InterPro" id="IPR058245">
    <property type="entry name" value="NreC/VraR/RcsB-like_REC"/>
</dbReference>
<evidence type="ECO:0000313" key="4">
    <source>
        <dbReference type="Proteomes" id="UP000003277"/>
    </source>
</evidence>